<sequence length="1105" mass="124952">MIRSNPTLHQLATDPYSSLKYSSQDLLRKLILEPISQICSNENMKDIGNKNVKEDKSSRWHDSSSSSIGSCYGSNCGSTTDYPSTNPYHHHQQKEKVPKFILILVDGLDEANFHQTDGNESIASLLGRSIDEWPENLRFVCTTSTNENSKKNDFLNIFGVDLKGKELENNFRVIQIEHNSVEDAKIFVETIMNLNPTLEKRLTSQFRRHSFFATVEDFPQSQQIKDNDANSNKILFSKFVINLVNRVHANFLSIHLTVDLLAEGRLSFASLSEEANLSQIYELYFRHKFSSPANFRLNLSPILSVLIASLNPLSVEQLSNILNISSDSINLENIESLTERITSLWPLIGINPFSKQIVPMHSSLREWLLGDGNNTEYSIDIRNGHIRIALWIVTTTRRDTQKASSEQLFELAHHLLKANPHKYAQPELVNSKIGIKMPWGRDAQIKWLQLATEEERNEEINKNEEIKENNEGEDKSSKLMQNALLYRPNIFYTNSKISKLLLLAGANPNAHQWSNGESEPLLSAFTCAGNVEMIKLLLKFGANPNFGNPTPLLIALQHHNLEIIKILCNFGADPFNKLNSDGDSLLLYCVKNNYSCDIISVLLNSTGKVIEEPHELLNSTKVFPQSSSSSTFSFDNTEEIKLFKSTQNDGSANKSIAIDEAFQAATERGLTSICNLFLEYDKNHENSILDISGALSTACINSHSELIQLFLSRGIQPPQNGHTSWKGRLALNCAVECGCLDLVVKILNNEENSILNEQEGPEGFTPLITAARQGRVGLMDLLVNRGANLDKTDNQNRSAIFHALEDGHFSTAGLLLEKGCKPCITDFNENTLLHILAKKPNRGLIGQLLEMGISLEGRNGKGLRPIEVAIQNAQLQAVDIFLRRGARLRSLTWQIAFETHPPLVLMLLRKLLEDAQFLLRRRRNIEAEHRFTYALQKFGEIEKFGEKYLKKENLNEGGEEEEEKYLKEKEAEFNIIQSHVKKFKIHTLHSMAALKRKANRIEEAINLISEAIEIINENGINEENASILSSDEEDVEFDNLNTTENIKLKCQQQRLFELHLLRAKCHFDARNMSNARLDAHFATSLRPEDQEAKSTAWSFVVIWKI</sequence>
<feature type="region of interest" description="Disordered" evidence="4">
    <location>
        <begin position="49"/>
        <end position="70"/>
    </location>
</feature>
<dbReference type="OrthoDB" id="5958958at2759"/>
<evidence type="ECO:0000256" key="2">
    <source>
        <dbReference type="ARBA" id="ARBA00023043"/>
    </source>
</evidence>
<dbReference type="InterPro" id="IPR002110">
    <property type="entry name" value="Ankyrin_rpt"/>
</dbReference>
<feature type="repeat" description="ANK" evidence="3">
    <location>
        <begin position="762"/>
        <end position="794"/>
    </location>
</feature>
<dbReference type="InterPro" id="IPR058056">
    <property type="entry name" value="WH_TANC1/2"/>
</dbReference>
<keyword evidence="2 3" id="KW-0040">ANK repeat</keyword>
<evidence type="ECO:0000256" key="4">
    <source>
        <dbReference type="SAM" id="MobiDB-lite"/>
    </source>
</evidence>
<name>A0A6V7XQ17_MELEN</name>
<accession>A0A6V7XQ17</accession>
<dbReference type="PANTHER" id="PTHR24198:SF165">
    <property type="entry name" value="ANKYRIN REPEAT-CONTAINING PROTEIN-RELATED"/>
    <property type="match status" value="1"/>
</dbReference>
<evidence type="ECO:0000256" key="1">
    <source>
        <dbReference type="ARBA" id="ARBA00022737"/>
    </source>
</evidence>
<protein>
    <recommendedName>
        <fullName evidence="5">TANC1/2-like winged helix domain-containing protein</fullName>
    </recommendedName>
</protein>
<dbReference type="PROSITE" id="PS50297">
    <property type="entry name" value="ANK_REP_REGION"/>
    <property type="match status" value="1"/>
</dbReference>
<dbReference type="AlphaFoldDB" id="A0A6V7XQ17"/>
<dbReference type="PANTHER" id="PTHR24198">
    <property type="entry name" value="ANKYRIN REPEAT AND PROTEIN KINASE DOMAIN-CONTAINING PROTEIN"/>
    <property type="match status" value="1"/>
</dbReference>
<evidence type="ECO:0000259" key="5">
    <source>
        <dbReference type="Pfam" id="PF25521"/>
    </source>
</evidence>
<reference evidence="6 7" key="1">
    <citation type="submission" date="2020-08" db="EMBL/GenBank/DDBJ databases">
        <authorList>
            <person name="Koutsovoulos G."/>
            <person name="Danchin GJ E."/>
        </authorList>
    </citation>
    <scope>NUCLEOTIDE SEQUENCE [LARGE SCALE GENOMIC DNA]</scope>
</reference>
<dbReference type="SUPFAM" id="SSF48403">
    <property type="entry name" value="Ankyrin repeat"/>
    <property type="match status" value="2"/>
</dbReference>
<feature type="domain" description="TANC1/2-like winged helix" evidence="5">
    <location>
        <begin position="288"/>
        <end position="453"/>
    </location>
</feature>
<dbReference type="PROSITE" id="PS50088">
    <property type="entry name" value="ANK_REPEAT"/>
    <property type="match status" value="1"/>
</dbReference>
<organism evidence="6 7">
    <name type="scientific">Meloidogyne enterolobii</name>
    <name type="common">Root-knot nematode worm</name>
    <name type="synonym">Meloidogyne mayaguensis</name>
    <dbReference type="NCBI Taxonomy" id="390850"/>
    <lineage>
        <taxon>Eukaryota</taxon>
        <taxon>Metazoa</taxon>
        <taxon>Ecdysozoa</taxon>
        <taxon>Nematoda</taxon>
        <taxon>Chromadorea</taxon>
        <taxon>Rhabditida</taxon>
        <taxon>Tylenchina</taxon>
        <taxon>Tylenchomorpha</taxon>
        <taxon>Tylenchoidea</taxon>
        <taxon>Meloidogynidae</taxon>
        <taxon>Meloidogyninae</taxon>
        <taxon>Meloidogyne</taxon>
    </lineage>
</organism>
<keyword evidence="1" id="KW-0677">Repeat</keyword>
<evidence type="ECO:0000313" key="6">
    <source>
        <dbReference type="EMBL" id="CAD2201354.1"/>
    </source>
</evidence>
<evidence type="ECO:0000256" key="3">
    <source>
        <dbReference type="PROSITE-ProRule" id="PRU00023"/>
    </source>
</evidence>
<dbReference type="EMBL" id="CAJEWN010001997">
    <property type="protein sequence ID" value="CAD2201354.1"/>
    <property type="molecule type" value="Genomic_DNA"/>
</dbReference>
<dbReference type="Pfam" id="PF25521">
    <property type="entry name" value="WHD_TANC1"/>
    <property type="match status" value="1"/>
</dbReference>
<feature type="compositionally biased region" description="Basic and acidic residues" evidence="4">
    <location>
        <begin position="49"/>
        <end position="62"/>
    </location>
</feature>
<gene>
    <name evidence="6" type="ORF">MENT_LOCUS54894</name>
</gene>
<evidence type="ECO:0000313" key="7">
    <source>
        <dbReference type="Proteomes" id="UP000580250"/>
    </source>
</evidence>
<dbReference type="Pfam" id="PF12796">
    <property type="entry name" value="Ank_2"/>
    <property type="match status" value="2"/>
</dbReference>
<dbReference type="SMART" id="SM00248">
    <property type="entry name" value="ANK"/>
    <property type="match status" value="9"/>
</dbReference>
<comment type="caution">
    <text evidence="6">The sequence shown here is derived from an EMBL/GenBank/DDBJ whole genome shotgun (WGS) entry which is preliminary data.</text>
</comment>
<proteinExistence type="predicted"/>
<dbReference type="Gene3D" id="1.25.40.20">
    <property type="entry name" value="Ankyrin repeat-containing domain"/>
    <property type="match status" value="2"/>
</dbReference>
<dbReference type="InterPro" id="IPR011990">
    <property type="entry name" value="TPR-like_helical_dom_sf"/>
</dbReference>
<dbReference type="Gene3D" id="1.25.40.10">
    <property type="entry name" value="Tetratricopeptide repeat domain"/>
    <property type="match status" value="1"/>
</dbReference>
<dbReference type="Proteomes" id="UP000580250">
    <property type="component" value="Unassembled WGS sequence"/>
</dbReference>
<dbReference type="InterPro" id="IPR036770">
    <property type="entry name" value="Ankyrin_rpt-contain_sf"/>
</dbReference>